<feature type="transmembrane region" description="Helical" evidence="1">
    <location>
        <begin position="20"/>
        <end position="43"/>
    </location>
</feature>
<evidence type="ECO:0000256" key="1">
    <source>
        <dbReference type="SAM" id="Phobius"/>
    </source>
</evidence>
<comment type="caution">
    <text evidence="2">The sequence shown here is derived from an EMBL/GenBank/DDBJ whole genome shotgun (WGS) entry which is preliminary data.</text>
</comment>
<protein>
    <submittedName>
        <fullName evidence="2">Uncharacterized protein</fullName>
    </submittedName>
</protein>
<organism evidence="2 3">
    <name type="scientific">Halarchaeum acidiphilum MH1-52-1</name>
    <dbReference type="NCBI Taxonomy" id="1261545"/>
    <lineage>
        <taxon>Archaea</taxon>
        <taxon>Methanobacteriati</taxon>
        <taxon>Methanobacteriota</taxon>
        <taxon>Stenosarchaea group</taxon>
        <taxon>Halobacteria</taxon>
        <taxon>Halobacteriales</taxon>
        <taxon>Halobacteriaceae</taxon>
    </lineage>
</organism>
<accession>U3A3P5</accession>
<dbReference type="Proteomes" id="UP000016986">
    <property type="component" value="Unassembled WGS sequence"/>
</dbReference>
<keyword evidence="1" id="KW-0472">Membrane</keyword>
<dbReference type="EMBL" id="BATA01000018">
    <property type="protein sequence ID" value="GAD52269.1"/>
    <property type="molecule type" value="Genomic_DNA"/>
</dbReference>
<gene>
    <name evidence="2" type="ORF">MBEHAL_1029</name>
</gene>
<dbReference type="AlphaFoldDB" id="U3A3P5"/>
<evidence type="ECO:0000313" key="3">
    <source>
        <dbReference type="Proteomes" id="UP000016986"/>
    </source>
</evidence>
<sequence>MHALADERYRTALVPGLASIPAAVALCAALLTVAVLLVVLVVVGHVCGRIGAWCGERAVGVLATPGRRGAR</sequence>
<proteinExistence type="predicted"/>
<keyword evidence="3" id="KW-1185">Reference proteome</keyword>
<evidence type="ECO:0000313" key="2">
    <source>
        <dbReference type="EMBL" id="GAD52269.1"/>
    </source>
</evidence>
<keyword evidence="1" id="KW-0812">Transmembrane</keyword>
<name>U3A3P5_9EURY</name>
<reference evidence="2 3" key="1">
    <citation type="submission" date="2013-09" db="EMBL/GenBank/DDBJ databases">
        <title>Whole genome sequencing of Halarchaeum acidiphilum strain MH1-52-1.</title>
        <authorList>
            <person name="Shimane Y."/>
            <person name="Minegishi H."/>
            <person name="Nishi S."/>
            <person name="Echigo A."/>
            <person name="Shuto A."/>
            <person name="Konishi M."/>
            <person name="Ito T."/>
            <person name="Ohkuma M."/>
            <person name="Ohta Y."/>
            <person name="Nagano Y."/>
            <person name="Tsubouchi T."/>
            <person name="Mori K."/>
            <person name="Usui K."/>
            <person name="Kamekura M."/>
            <person name="Usami R."/>
            <person name="Takaki Y."/>
            <person name="Hatada Y."/>
        </authorList>
    </citation>
    <scope>NUCLEOTIDE SEQUENCE [LARGE SCALE GENOMIC DNA]</scope>
    <source>
        <strain evidence="2 3">JCM 16109</strain>
    </source>
</reference>
<keyword evidence="1" id="KW-1133">Transmembrane helix</keyword>